<dbReference type="AlphaFoldDB" id="A0A7W9PKK1"/>
<feature type="region of interest" description="Disordered" evidence="1">
    <location>
        <begin position="172"/>
        <end position="195"/>
    </location>
</feature>
<evidence type="ECO:0000256" key="1">
    <source>
        <dbReference type="SAM" id="MobiDB-lite"/>
    </source>
</evidence>
<protein>
    <recommendedName>
        <fullName evidence="3">Peptidase S1 domain-containing protein</fullName>
    </recommendedName>
</protein>
<gene>
    <name evidence="4" type="ORF">BJY24_006814</name>
</gene>
<dbReference type="Proteomes" id="UP000540412">
    <property type="component" value="Unassembled WGS sequence"/>
</dbReference>
<dbReference type="SUPFAM" id="SSF50494">
    <property type="entry name" value="Trypsin-like serine proteases"/>
    <property type="match status" value="1"/>
</dbReference>
<evidence type="ECO:0000313" key="4">
    <source>
        <dbReference type="EMBL" id="MBB5917902.1"/>
    </source>
</evidence>
<evidence type="ECO:0000259" key="3">
    <source>
        <dbReference type="Pfam" id="PF00089"/>
    </source>
</evidence>
<dbReference type="Pfam" id="PF00089">
    <property type="entry name" value="Trypsin"/>
    <property type="match status" value="1"/>
</dbReference>
<dbReference type="InterPro" id="IPR009003">
    <property type="entry name" value="Peptidase_S1_PA"/>
</dbReference>
<comment type="caution">
    <text evidence="4">The sequence shown here is derived from an EMBL/GenBank/DDBJ whole genome shotgun (WGS) entry which is preliminary data.</text>
</comment>
<dbReference type="RefSeq" id="WP_040747703.1">
    <property type="nucleotide sequence ID" value="NZ_JACHIT010000002.1"/>
</dbReference>
<keyword evidence="2" id="KW-0732">Signal</keyword>
<evidence type="ECO:0000256" key="2">
    <source>
        <dbReference type="SAM" id="SignalP"/>
    </source>
</evidence>
<reference evidence="4 5" key="1">
    <citation type="submission" date="2020-08" db="EMBL/GenBank/DDBJ databases">
        <title>Sequencing the genomes of 1000 actinobacteria strains.</title>
        <authorList>
            <person name="Klenk H.-P."/>
        </authorList>
    </citation>
    <scope>NUCLEOTIDE SEQUENCE [LARGE SCALE GENOMIC DNA]</scope>
    <source>
        <strain evidence="4 5">DSM 43582</strain>
    </source>
</reference>
<dbReference type="InterPro" id="IPR043504">
    <property type="entry name" value="Peptidase_S1_PA_chymotrypsin"/>
</dbReference>
<feature type="chain" id="PRO_5031481280" description="Peptidase S1 domain-containing protein" evidence="2">
    <location>
        <begin position="27"/>
        <end position="449"/>
    </location>
</feature>
<evidence type="ECO:0000313" key="5">
    <source>
        <dbReference type="Proteomes" id="UP000540412"/>
    </source>
</evidence>
<dbReference type="InterPro" id="IPR035070">
    <property type="entry name" value="Streptogrisin_prodomain"/>
</dbReference>
<dbReference type="Gene3D" id="3.30.300.50">
    <property type="match status" value="1"/>
</dbReference>
<dbReference type="CDD" id="cd21112">
    <property type="entry name" value="alphaLP-like"/>
    <property type="match status" value="1"/>
</dbReference>
<feature type="signal peptide" evidence="2">
    <location>
        <begin position="1"/>
        <end position="26"/>
    </location>
</feature>
<name>A0A7W9PKK1_9NOCA</name>
<dbReference type="GO" id="GO:0006508">
    <property type="term" value="P:proteolysis"/>
    <property type="evidence" value="ECO:0007669"/>
    <property type="project" value="InterPro"/>
</dbReference>
<feature type="domain" description="Peptidase S1" evidence="3">
    <location>
        <begin position="337"/>
        <end position="415"/>
    </location>
</feature>
<dbReference type="EMBL" id="JACHIT010000002">
    <property type="protein sequence ID" value="MBB5917902.1"/>
    <property type="molecule type" value="Genomic_DNA"/>
</dbReference>
<proteinExistence type="predicted"/>
<accession>A0A7W9PKK1</accession>
<keyword evidence="5" id="KW-1185">Reference proteome</keyword>
<organism evidence="4 5">
    <name type="scientific">Nocardia transvalensis</name>
    <dbReference type="NCBI Taxonomy" id="37333"/>
    <lineage>
        <taxon>Bacteria</taxon>
        <taxon>Bacillati</taxon>
        <taxon>Actinomycetota</taxon>
        <taxon>Actinomycetes</taxon>
        <taxon>Mycobacteriales</taxon>
        <taxon>Nocardiaceae</taxon>
        <taxon>Nocardia</taxon>
    </lineage>
</organism>
<dbReference type="InterPro" id="IPR001254">
    <property type="entry name" value="Trypsin_dom"/>
</dbReference>
<dbReference type="GO" id="GO:0004252">
    <property type="term" value="F:serine-type endopeptidase activity"/>
    <property type="evidence" value="ECO:0007669"/>
    <property type="project" value="InterPro"/>
</dbReference>
<dbReference type="Gene3D" id="2.40.10.10">
    <property type="entry name" value="Trypsin-like serine proteases"/>
    <property type="match status" value="2"/>
</dbReference>
<sequence>MRVGTTSRMIAGCCALVAAASGPAAAEPARSPDLPLPGSLVAAIARDLRIDAREYVARAGTAERLTGFETLAGLAYPRVFAGVRMDGTHGVVAVAEGIGAADARHAAEQAGFTVESAAESMAALLTRRGAFERWLAEQPAAVTDGIRGYGIDVEHNALTVRVVAGTRLPAEAGSVRTVPDDRPRTGPGPEDTPPGIGFESEADADFIGGQPFGVNYRGHTPRCTLGFNGADADGHAVNITAGHCDPNNWFDPAASGDPQPVYEIGADGRAGTVGHFTESELGPHDWGVIRVADSYASRFRNNLVSTRSVPGAENDPADGPQLVRAATETLTIDGTADPVAGAPVCKTGLMTGYTCGTVDSVDQTFLIAGVPGDEQRPVRIENMFTTGLCSRRGDSGGPVFMGSKAVGLTSSGKADETLPAPRCGPAPLHIVQPIGVVLRENPGLSVRTE</sequence>